<evidence type="ECO:0000256" key="1">
    <source>
        <dbReference type="ARBA" id="ARBA00022679"/>
    </source>
</evidence>
<dbReference type="Pfam" id="PF00874">
    <property type="entry name" value="PRD"/>
    <property type="match status" value="2"/>
</dbReference>
<dbReference type="SUPFAM" id="SSF46785">
    <property type="entry name" value="Winged helix' DNA-binding domain"/>
    <property type="match status" value="1"/>
</dbReference>
<dbReference type="Pfam" id="PF02302">
    <property type="entry name" value="PTS_IIB"/>
    <property type="match status" value="1"/>
</dbReference>
<protein>
    <submittedName>
        <fullName evidence="9">Uncharacterized protein</fullName>
    </submittedName>
</protein>
<dbReference type="PROSITE" id="PS51094">
    <property type="entry name" value="PTS_EIIA_TYPE_2"/>
    <property type="match status" value="1"/>
</dbReference>
<dbReference type="Proteomes" id="UP000036045">
    <property type="component" value="Unassembled WGS sequence"/>
</dbReference>
<dbReference type="InterPro" id="IPR036388">
    <property type="entry name" value="WH-like_DNA-bd_sf"/>
</dbReference>
<dbReference type="GO" id="GO:0009401">
    <property type="term" value="P:phosphoenolpyruvate-dependent sugar phosphotransferase system"/>
    <property type="evidence" value="ECO:0007669"/>
    <property type="project" value="InterPro"/>
</dbReference>
<feature type="domain" description="PTS EIIB type-2" evidence="7">
    <location>
        <begin position="417"/>
        <end position="505"/>
    </location>
</feature>
<dbReference type="InterPro" id="IPR002178">
    <property type="entry name" value="PTS_EIIA_type-2_dom"/>
</dbReference>
<dbReference type="RefSeq" id="WP_047942014.1">
    <property type="nucleotide sequence ID" value="NZ_JABRVN010000096.1"/>
</dbReference>
<name>A0A0J1IKS0_NIACI</name>
<keyword evidence="2" id="KW-0677">Repeat</keyword>
<dbReference type="PROSITE" id="PS51372">
    <property type="entry name" value="PRD_2"/>
    <property type="match status" value="2"/>
</dbReference>
<dbReference type="InterPro" id="IPR036095">
    <property type="entry name" value="PTS_EIIB-like_sf"/>
</dbReference>
<dbReference type="SUPFAM" id="SSF63520">
    <property type="entry name" value="PTS-regulatory domain, PRD"/>
    <property type="match status" value="2"/>
</dbReference>
<feature type="domain" description="PRD" evidence="8">
    <location>
        <begin position="305"/>
        <end position="412"/>
    </location>
</feature>
<evidence type="ECO:0000313" key="10">
    <source>
        <dbReference type="Proteomes" id="UP000036045"/>
    </source>
</evidence>
<dbReference type="AlphaFoldDB" id="A0A0J1IKS0"/>
<dbReference type="SUPFAM" id="SSF52794">
    <property type="entry name" value="PTS system IIB component-like"/>
    <property type="match status" value="1"/>
</dbReference>
<evidence type="ECO:0000256" key="4">
    <source>
        <dbReference type="ARBA" id="ARBA00023159"/>
    </source>
</evidence>
<dbReference type="GO" id="GO:0008982">
    <property type="term" value="F:protein-N(PI)-phosphohistidine-sugar phosphotransferase activity"/>
    <property type="evidence" value="ECO:0007669"/>
    <property type="project" value="InterPro"/>
</dbReference>
<dbReference type="Gene3D" id="3.40.930.10">
    <property type="entry name" value="Mannitol-specific EII, Chain A"/>
    <property type="match status" value="1"/>
</dbReference>
<keyword evidence="10" id="KW-1185">Reference proteome</keyword>
<dbReference type="CDD" id="cd00211">
    <property type="entry name" value="PTS_IIA_fru"/>
    <property type="match status" value="1"/>
</dbReference>
<dbReference type="InterPro" id="IPR036634">
    <property type="entry name" value="PRD_sf"/>
</dbReference>
<dbReference type="SUPFAM" id="SSF55804">
    <property type="entry name" value="Phoshotransferase/anion transport protein"/>
    <property type="match status" value="1"/>
</dbReference>
<comment type="caution">
    <text evidence="9">The sequence shown here is derived from an EMBL/GenBank/DDBJ whole genome shotgun (WGS) entry which is preliminary data.</text>
</comment>
<dbReference type="InterPro" id="IPR013011">
    <property type="entry name" value="PTS_EIIB_2"/>
</dbReference>
<keyword evidence="5" id="KW-0804">Transcription</keyword>
<dbReference type="Pfam" id="PF08279">
    <property type="entry name" value="HTH_11"/>
    <property type="match status" value="1"/>
</dbReference>
<dbReference type="InterPro" id="IPR007737">
    <property type="entry name" value="Mga_HTH"/>
</dbReference>
<dbReference type="PROSITE" id="PS51099">
    <property type="entry name" value="PTS_EIIB_TYPE_2"/>
    <property type="match status" value="1"/>
</dbReference>
<dbReference type="CDD" id="cd05568">
    <property type="entry name" value="PTS_IIB_bgl_like"/>
    <property type="match status" value="1"/>
</dbReference>
<reference evidence="9 10" key="1">
    <citation type="submission" date="2015-05" db="EMBL/GenBank/DDBJ databases">
        <title>Whole genome sequence and identification of bacterial endophytes from Costus igneus.</title>
        <authorList>
            <person name="Lee Y.P."/>
            <person name="Gan H.M."/>
            <person name="Eng W."/>
            <person name="Wheatley M.S."/>
            <person name="Caraballo A."/>
            <person name="Polter S."/>
            <person name="Savka M.A."/>
            <person name="Hudson A.O."/>
        </authorList>
    </citation>
    <scope>NUCLEOTIDE SEQUENCE [LARGE SCALE GENOMIC DNA]</scope>
    <source>
        <strain evidence="9 10">RIT379</strain>
    </source>
</reference>
<dbReference type="PATRIC" id="fig|1397.4.peg.5445"/>
<dbReference type="InterPro" id="IPR011608">
    <property type="entry name" value="PRD"/>
</dbReference>
<evidence type="ECO:0000259" key="8">
    <source>
        <dbReference type="PROSITE" id="PS51372"/>
    </source>
</evidence>
<dbReference type="InterPro" id="IPR050661">
    <property type="entry name" value="BglG_antiterminators"/>
</dbReference>
<dbReference type="Pfam" id="PF05043">
    <property type="entry name" value="Mga"/>
    <property type="match status" value="1"/>
</dbReference>
<dbReference type="Gene3D" id="1.10.10.10">
    <property type="entry name" value="Winged helix-like DNA-binding domain superfamily/Winged helix DNA-binding domain"/>
    <property type="match status" value="1"/>
</dbReference>
<gene>
    <name evidence="9" type="ORF">ABW02_10660</name>
</gene>
<keyword evidence="4" id="KW-0010">Activator</keyword>
<evidence type="ECO:0000256" key="5">
    <source>
        <dbReference type="ARBA" id="ARBA00023163"/>
    </source>
</evidence>
<keyword evidence="3" id="KW-0805">Transcription regulation</keyword>
<dbReference type="EMBL" id="LDPH01000008">
    <property type="protein sequence ID" value="KLV26554.1"/>
    <property type="molecule type" value="Genomic_DNA"/>
</dbReference>
<accession>A0A0J1IKS0</accession>
<dbReference type="Gene3D" id="1.10.1790.10">
    <property type="entry name" value="PRD domain"/>
    <property type="match status" value="2"/>
</dbReference>
<dbReference type="InterPro" id="IPR016152">
    <property type="entry name" value="PTrfase/Anion_transptr"/>
</dbReference>
<organism evidence="9 10">
    <name type="scientific">Niallia circulans</name>
    <name type="common">Bacillus circulans</name>
    <dbReference type="NCBI Taxonomy" id="1397"/>
    <lineage>
        <taxon>Bacteria</taxon>
        <taxon>Bacillati</taxon>
        <taxon>Bacillota</taxon>
        <taxon>Bacilli</taxon>
        <taxon>Bacillales</taxon>
        <taxon>Bacillaceae</taxon>
        <taxon>Niallia</taxon>
    </lineage>
</organism>
<evidence type="ECO:0000256" key="2">
    <source>
        <dbReference type="ARBA" id="ARBA00022737"/>
    </source>
</evidence>
<dbReference type="PANTHER" id="PTHR30185:SF9">
    <property type="entry name" value="MANNITOL-SPECIFIC PHOSPHOTRANSFERASE ENZYME IIA COMPONENT"/>
    <property type="match status" value="1"/>
</dbReference>
<dbReference type="InterPro" id="IPR036390">
    <property type="entry name" value="WH_DNA-bd_sf"/>
</dbReference>
<feature type="domain" description="PRD" evidence="8">
    <location>
        <begin position="194"/>
        <end position="299"/>
    </location>
</feature>
<evidence type="ECO:0000313" key="9">
    <source>
        <dbReference type="EMBL" id="KLV26554.1"/>
    </source>
</evidence>
<evidence type="ECO:0000259" key="6">
    <source>
        <dbReference type="PROSITE" id="PS51094"/>
    </source>
</evidence>
<feature type="domain" description="PTS EIIA type-2" evidence="6">
    <location>
        <begin position="555"/>
        <end position="698"/>
    </location>
</feature>
<evidence type="ECO:0000259" key="7">
    <source>
        <dbReference type="PROSITE" id="PS51099"/>
    </source>
</evidence>
<dbReference type="InterPro" id="IPR013196">
    <property type="entry name" value="HTH_11"/>
</dbReference>
<dbReference type="GO" id="GO:0006355">
    <property type="term" value="P:regulation of DNA-templated transcription"/>
    <property type="evidence" value="ECO:0007669"/>
    <property type="project" value="InterPro"/>
</dbReference>
<keyword evidence="1" id="KW-0808">Transferase</keyword>
<dbReference type="OrthoDB" id="369398at2"/>
<dbReference type="PANTHER" id="PTHR30185">
    <property type="entry name" value="CRYPTIC BETA-GLUCOSIDE BGL OPERON ANTITERMINATOR"/>
    <property type="match status" value="1"/>
</dbReference>
<sequence>MSLDKRSTAILMQLIHADSYMSVEELTEKLNVSRRTIYYDIEKINDWLDSLGIDKVEKVRSAGFILPDKVKKLIPTNIQKVQAWHYEYSQDERKAWIAIYILMGGKRYFLEDLMEKTRVSRTTTIEDIKSLKMDICSFHLHLDFERKQGYTISGDETEVRRAIGYYLSIAIPVQNQHSLVAALQIQLSDAKNSEQLLALLKQVYHLLFQSEKELNIKFTDNMLYSLSLRFMLFSMRITQAKYIKMDVVEKEVLRNTKAFLVAKQICRELERIFQTTFPEDEQIYLTTYLLGARVNYSEEDLNDNILSEELMKIAKIMTNQFQILACTLFDDQETLVKNLVLHLKPAFYRVKYGLDVEKNIVDAVKSQFEEVYFLTQKVIEPFEKLIGKQLPENEIAYISFHFGGCLRRAGTTLITRKKALVVCANGIGTSQILKQQLEGLFSTIDITDSISVRDYEKKNYHVDLVFSTTAIQKKDTPVFIVSPILSDAEKESLLKKVNVIFNSTQKQHLATNRIIDVVERYATIHQKDELMKELRQYLNSPEMTITEAYKPNLLDILKEEHIQTTLNVPNWKSAIKLAARSLIEGEYITEAYRDAMISKIEKYGPYIVISPKVAIPHAKPEDGVKKLGISLLKLEEAVSFSNDEKHDVSLIITLAPLDQESHLRALSQLTGLFSKKDTVNRLIKLQTAQDIYQYMKQSLIDQQLVN</sequence>
<dbReference type="Pfam" id="PF00359">
    <property type="entry name" value="PTS_EIIA_2"/>
    <property type="match status" value="1"/>
</dbReference>
<dbReference type="Gene3D" id="3.40.50.2300">
    <property type="match status" value="1"/>
</dbReference>
<proteinExistence type="predicted"/>
<dbReference type="InterPro" id="IPR003501">
    <property type="entry name" value="PTS_EIIB_2/3"/>
</dbReference>
<evidence type="ECO:0000256" key="3">
    <source>
        <dbReference type="ARBA" id="ARBA00023015"/>
    </source>
</evidence>